<dbReference type="InterPro" id="IPR027558">
    <property type="entry name" value="Pre_pil_HX9DG_C"/>
</dbReference>
<dbReference type="PANTHER" id="PTHR30093">
    <property type="entry name" value="GENERAL SECRETION PATHWAY PROTEIN G"/>
    <property type="match status" value="1"/>
</dbReference>
<dbReference type="Pfam" id="PF07596">
    <property type="entry name" value="SBP_bac_10"/>
    <property type="match status" value="1"/>
</dbReference>
<evidence type="ECO:0000259" key="1">
    <source>
        <dbReference type="Pfam" id="PF07596"/>
    </source>
</evidence>
<accession>A0ABT6FJY9</accession>
<dbReference type="RefSeq" id="WP_277864136.1">
    <property type="nucleotide sequence ID" value="NZ_JARRAG010000002.1"/>
</dbReference>
<dbReference type="InterPro" id="IPR012902">
    <property type="entry name" value="N_methyl_site"/>
</dbReference>
<dbReference type="EMBL" id="JARRAG010000002">
    <property type="protein sequence ID" value="MDG3007865.1"/>
    <property type="molecule type" value="Genomic_DNA"/>
</dbReference>
<gene>
    <name evidence="2" type="ORF">PZE19_29220</name>
</gene>
<evidence type="ECO:0000313" key="3">
    <source>
        <dbReference type="Proteomes" id="UP001216907"/>
    </source>
</evidence>
<dbReference type="NCBIfam" id="TIGR02532">
    <property type="entry name" value="IV_pilin_GFxxxE"/>
    <property type="match status" value="1"/>
</dbReference>
<dbReference type="InterPro" id="IPR045584">
    <property type="entry name" value="Pilin-like"/>
</dbReference>
<dbReference type="Gene3D" id="3.30.700.10">
    <property type="entry name" value="Glycoprotein, Type 4 Pilin"/>
    <property type="match status" value="1"/>
</dbReference>
<feature type="domain" description="DUF1559" evidence="1">
    <location>
        <begin position="33"/>
        <end position="335"/>
    </location>
</feature>
<dbReference type="Proteomes" id="UP001216907">
    <property type="component" value="Unassembled WGS sequence"/>
</dbReference>
<dbReference type="NCBIfam" id="TIGR04294">
    <property type="entry name" value="pre_pil_HX9DG"/>
    <property type="match status" value="1"/>
</dbReference>
<dbReference type="PANTHER" id="PTHR30093:SF2">
    <property type="entry name" value="TYPE II SECRETION SYSTEM PROTEIN H"/>
    <property type="match status" value="1"/>
</dbReference>
<comment type="caution">
    <text evidence="2">The sequence shown here is derived from an EMBL/GenBank/DDBJ whole genome shotgun (WGS) entry which is preliminary data.</text>
</comment>
<dbReference type="PROSITE" id="PS00409">
    <property type="entry name" value="PROKAR_NTER_METHYL"/>
    <property type="match status" value="1"/>
</dbReference>
<protein>
    <submittedName>
        <fullName evidence="2">DUF1559 domain-containing protein</fullName>
    </submittedName>
</protein>
<sequence length="356" mass="38433">MRPRRMSGFTLIELLVVIAIIAVLIALLLPAVQAAREAARRSQCVNNLKQIGLGMHNYHSTTNSFPQGASKNAKNWAGDSDLIWASWGANALLLPYLEQSALYSAANFAWGINPYGDPCYYINSTVANTRLNAFLCPSDANAGRPNINNYYASVGTTTDFMTNDCWGNINPNCKPTGSTGVFTYFMTYGIADITDGTANAVAYSESLTGKENVGNQYRGNSTRGVADPGIVMYNAATRPDLILKGLQNCADAFKNNQKIATNKGQLWGFGARAYSLFQTIQAPNDSQFKFGSCQFGCDDCGLDQSWSVGAQSNHSGGVNVLFADGSVRFVKDSVARPTWWSLGTRDSGEVVGSDSY</sequence>
<dbReference type="InterPro" id="IPR011453">
    <property type="entry name" value="DUF1559"/>
</dbReference>
<keyword evidence="3" id="KW-1185">Reference proteome</keyword>
<proteinExistence type="predicted"/>
<dbReference type="SUPFAM" id="SSF54523">
    <property type="entry name" value="Pili subunits"/>
    <property type="match status" value="1"/>
</dbReference>
<evidence type="ECO:0000313" key="2">
    <source>
        <dbReference type="EMBL" id="MDG3007865.1"/>
    </source>
</evidence>
<name>A0ABT6FJY9_9BACT</name>
<organism evidence="2 3">
    <name type="scientific">Paludisphaera mucosa</name>
    <dbReference type="NCBI Taxonomy" id="3030827"/>
    <lineage>
        <taxon>Bacteria</taxon>
        <taxon>Pseudomonadati</taxon>
        <taxon>Planctomycetota</taxon>
        <taxon>Planctomycetia</taxon>
        <taxon>Isosphaerales</taxon>
        <taxon>Isosphaeraceae</taxon>
        <taxon>Paludisphaera</taxon>
    </lineage>
</organism>
<reference evidence="2 3" key="1">
    <citation type="submission" date="2023-03" db="EMBL/GenBank/DDBJ databases">
        <title>Paludisphaera mucosa sp. nov. a novel planctomycete from northern fen.</title>
        <authorList>
            <person name="Ivanova A."/>
        </authorList>
    </citation>
    <scope>NUCLEOTIDE SEQUENCE [LARGE SCALE GENOMIC DNA]</scope>
    <source>
        <strain evidence="2 3">Pla2</strain>
    </source>
</reference>
<dbReference type="Pfam" id="PF07963">
    <property type="entry name" value="N_methyl"/>
    <property type="match status" value="1"/>
</dbReference>